<feature type="compositionally biased region" description="Basic residues" evidence="1">
    <location>
        <begin position="617"/>
        <end position="627"/>
    </location>
</feature>
<feature type="domain" description="S1 motif" evidence="3">
    <location>
        <begin position="525"/>
        <end position="596"/>
    </location>
</feature>
<dbReference type="SMART" id="SM00316">
    <property type="entry name" value="S1"/>
    <property type="match status" value="3"/>
</dbReference>
<keyword evidence="5" id="KW-1185">Reference proteome</keyword>
<evidence type="ECO:0000313" key="5">
    <source>
        <dbReference type="Proteomes" id="UP000317010"/>
    </source>
</evidence>
<accession>A0A562TTC2</accession>
<dbReference type="InterPro" id="IPR012340">
    <property type="entry name" value="NA-bd_OB-fold"/>
</dbReference>
<dbReference type="AlphaFoldDB" id="A0A562TTC2"/>
<gene>
    <name evidence="4" type="ORF">JN11_03928</name>
</gene>
<keyword evidence="2" id="KW-1133">Transmembrane helix</keyword>
<sequence length="627" mass="71131">MDKLVLAILKYGLLPAFLCVIIFLIIQDPTRAYKLRTLLMSPFYKLFKWFKREFIANEVAGTLTHFFTKVLSMKTSYPLKFKINWVKTDDNPILKSGKLIIRMRKDEDQTKNILTATRYALTKIVCPNFRHNIQPAYVTAIDFTFLHKLADGLGNHGKAIFRQYFLNPEVENDPQFVDILKKFLVLDKSGLFSSILINELDHVGEGLFGDADTNDRTGALIKFVEFLTHIAEREIGEDNQLEHFSETFKVSIILLARAIMSSRKGLYPYLKRLNINLEKGSDSIYVVAYPPAFDFLGKFVKVLDGNQRVSIDRIDRSKDKILSKSNVSICCLRRNKLYSNETFLKKVQASNMVAGMNVDGSVFDCSTEIALVTFLGVDATIVQSDCSWLSFHTCTDILSVGKNYPFTIKNIDLDNCNITLSLKAAQPHPWSVIQHPLVNDIIDLEIVFLDSVNLKCLYRNTIEVIAPIKELSWNGEDYDTNLIAIGKTINCKVLSVDDENKTIVSSPRALIEDPWPKIHEALVIGTNFNGKVLQIDENFVKVSLENGLVGRIPGSSFTKAGYEYANYMANLVIGQVLEVIVTKVFIGQQWIRLDLKRNVRPTHPPNINPPNINTQNKPKKKHQTKKV</sequence>
<protein>
    <recommendedName>
        <fullName evidence="3">S1 motif domain-containing protein</fullName>
    </recommendedName>
</protein>
<keyword evidence="2" id="KW-0812">Transmembrane</keyword>
<evidence type="ECO:0000256" key="1">
    <source>
        <dbReference type="SAM" id="MobiDB-lite"/>
    </source>
</evidence>
<feature type="region of interest" description="Disordered" evidence="1">
    <location>
        <begin position="599"/>
        <end position="627"/>
    </location>
</feature>
<dbReference type="InterPro" id="IPR003029">
    <property type="entry name" value="S1_domain"/>
</dbReference>
<dbReference type="Proteomes" id="UP000317010">
    <property type="component" value="Unassembled WGS sequence"/>
</dbReference>
<dbReference type="RefSeq" id="WP_144915187.1">
    <property type="nucleotide sequence ID" value="NZ_VLLI01000012.1"/>
</dbReference>
<dbReference type="GO" id="GO:0003676">
    <property type="term" value="F:nucleic acid binding"/>
    <property type="evidence" value="ECO:0007669"/>
    <property type="project" value="InterPro"/>
</dbReference>
<proteinExistence type="predicted"/>
<dbReference type="SUPFAM" id="SSF50249">
    <property type="entry name" value="Nucleic acid-binding proteins"/>
    <property type="match status" value="3"/>
</dbReference>
<evidence type="ECO:0000259" key="3">
    <source>
        <dbReference type="PROSITE" id="PS50126"/>
    </source>
</evidence>
<organism evidence="4 5">
    <name type="scientific">Mucilaginibacter frigoritolerans</name>
    <dbReference type="NCBI Taxonomy" id="652788"/>
    <lineage>
        <taxon>Bacteria</taxon>
        <taxon>Pseudomonadati</taxon>
        <taxon>Bacteroidota</taxon>
        <taxon>Sphingobacteriia</taxon>
        <taxon>Sphingobacteriales</taxon>
        <taxon>Sphingobacteriaceae</taxon>
        <taxon>Mucilaginibacter</taxon>
    </lineage>
</organism>
<dbReference type="PROSITE" id="PS50126">
    <property type="entry name" value="S1"/>
    <property type="match status" value="1"/>
</dbReference>
<dbReference type="OrthoDB" id="1489825at2"/>
<keyword evidence="2" id="KW-0472">Membrane</keyword>
<reference evidence="4 5" key="1">
    <citation type="submission" date="2019-07" db="EMBL/GenBank/DDBJ databases">
        <title>Genomic Encyclopedia of Archaeal and Bacterial Type Strains, Phase II (KMG-II): from individual species to whole genera.</title>
        <authorList>
            <person name="Goeker M."/>
        </authorList>
    </citation>
    <scope>NUCLEOTIDE SEQUENCE [LARGE SCALE GENOMIC DNA]</scope>
    <source>
        <strain evidence="4 5">ATCC BAA-1854</strain>
    </source>
</reference>
<dbReference type="CDD" id="cd00164">
    <property type="entry name" value="S1_like"/>
    <property type="match status" value="1"/>
</dbReference>
<dbReference type="EMBL" id="VLLI01000012">
    <property type="protein sequence ID" value="TWI96815.1"/>
    <property type="molecule type" value="Genomic_DNA"/>
</dbReference>
<comment type="caution">
    <text evidence="4">The sequence shown here is derived from an EMBL/GenBank/DDBJ whole genome shotgun (WGS) entry which is preliminary data.</text>
</comment>
<dbReference type="Gene3D" id="2.40.50.140">
    <property type="entry name" value="Nucleic acid-binding proteins"/>
    <property type="match status" value="3"/>
</dbReference>
<name>A0A562TTC2_9SPHI</name>
<evidence type="ECO:0000313" key="4">
    <source>
        <dbReference type="EMBL" id="TWI96815.1"/>
    </source>
</evidence>
<feature type="transmembrane region" description="Helical" evidence="2">
    <location>
        <begin position="6"/>
        <end position="26"/>
    </location>
</feature>
<evidence type="ECO:0000256" key="2">
    <source>
        <dbReference type="SAM" id="Phobius"/>
    </source>
</evidence>